<dbReference type="CDD" id="cd07302">
    <property type="entry name" value="CHD"/>
    <property type="match status" value="1"/>
</dbReference>
<feature type="compositionally biased region" description="Basic and acidic residues" evidence="15">
    <location>
        <begin position="712"/>
        <end position="722"/>
    </location>
</feature>
<dbReference type="GO" id="GO:0004672">
    <property type="term" value="F:protein kinase activity"/>
    <property type="evidence" value="ECO:0007669"/>
    <property type="project" value="InterPro"/>
</dbReference>
<comment type="catalytic activity">
    <reaction evidence="14">
        <text>GTP = 3',5'-cyclic GMP + diphosphate</text>
        <dbReference type="Rhea" id="RHEA:13665"/>
        <dbReference type="ChEBI" id="CHEBI:33019"/>
        <dbReference type="ChEBI" id="CHEBI:37565"/>
        <dbReference type="ChEBI" id="CHEBI:57746"/>
        <dbReference type="EC" id="4.6.1.2"/>
    </reaction>
</comment>
<keyword evidence="20" id="KW-1185">Reference proteome</keyword>
<dbReference type="InterPro" id="IPR029787">
    <property type="entry name" value="Nucleotide_cyclase"/>
</dbReference>
<feature type="region of interest" description="Disordered" evidence="15">
    <location>
        <begin position="712"/>
        <end position="747"/>
    </location>
</feature>
<keyword evidence="8" id="KW-0472">Membrane</keyword>
<dbReference type="InterPro" id="IPR001828">
    <property type="entry name" value="ANF_lig-bd_rcpt"/>
</dbReference>
<reference evidence="19" key="1">
    <citation type="submission" date="2019-03" db="EMBL/GenBank/DDBJ databases">
        <title>Improved annotation for the trematode Fasciola hepatica.</title>
        <authorList>
            <person name="Choi Y.-J."/>
            <person name="Martin J."/>
            <person name="Mitreva M."/>
        </authorList>
    </citation>
    <scope>NUCLEOTIDE SEQUENCE [LARGE SCALE GENOMIC DNA]</scope>
</reference>
<evidence type="ECO:0000256" key="5">
    <source>
        <dbReference type="ARBA" id="ARBA00022741"/>
    </source>
</evidence>
<dbReference type="GO" id="GO:0005886">
    <property type="term" value="C:plasma membrane"/>
    <property type="evidence" value="ECO:0007669"/>
    <property type="project" value="TreeGrafter"/>
</dbReference>
<keyword evidence="5" id="KW-0547">Nucleotide-binding</keyword>
<evidence type="ECO:0000313" key="20">
    <source>
        <dbReference type="Proteomes" id="UP000230066"/>
    </source>
</evidence>
<evidence type="ECO:0000256" key="15">
    <source>
        <dbReference type="SAM" id="MobiDB-lite"/>
    </source>
</evidence>
<evidence type="ECO:0000256" key="6">
    <source>
        <dbReference type="ARBA" id="ARBA00022989"/>
    </source>
</evidence>
<dbReference type="InterPro" id="IPR001054">
    <property type="entry name" value="A/G_cyclase"/>
</dbReference>
<dbReference type="EMBL" id="JXXN02000362">
    <property type="protein sequence ID" value="THD27643.1"/>
    <property type="molecule type" value="Genomic_DNA"/>
</dbReference>
<feature type="region of interest" description="Disordered" evidence="15">
    <location>
        <begin position="813"/>
        <end position="834"/>
    </location>
</feature>
<evidence type="ECO:0000256" key="7">
    <source>
        <dbReference type="ARBA" id="ARBA00023134"/>
    </source>
</evidence>
<dbReference type="InterPro" id="IPR001245">
    <property type="entry name" value="Ser-Thr/Tyr_kinase_cat_dom"/>
</dbReference>
<dbReference type="FunFam" id="3.30.70.1230:FF:000004">
    <property type="entry name" value="Guanylate cyclase"/>
    <property type="match status" value="1"/>
</dbReference>
<sequence>MPRLVLLYAILVVKWSIGQGTNPCPSPEKDALLGIDRSQDAPERIILLGYVAGAAHPTNSTVPAQNYNRAGSMISGALTHAVRLINTLREEFNASERKRRHYPEPPLPPGYKLDFCYLETYGSESASIRAITRLVERVHVSAIIGPQETCRVEAAIAATYNVPIISHYCDDHSLRGTSFGQRNPVFLRTRPQPYDIASAVLALLKHFNWLKLAYLTTEDPELGFTAEVLRNTLISHRIQIRYTSSFRFPQLCGLSKNEFHEIVKQSYEKVRIYLLVGEVYDSVCLLEALRTAGLLESGDYFVVGIDKRTFDPTAWHMWTQTSWPVDVRRKLATGELPRESCLHMNPDCYRAYMQVTHTAPSSERCAQLQEYNQCFLTKPPFNFKLSSSTFSLELEAGYLMDAVWLYALAAGEILSTGGTMEDIGKGELIASKLIDRRYESSLGYVNEINERGDAQGNYTVIMAIPRPHTSITQPPSECGAVAAFHRTRTWYDQNTPLLPADCRQMRSDRFHFPTDLGPNGTAEGELDPLWDAMSTFETPFVFQPIGMFYPRDSNGRMEPSVEQERKMMNANLEQKSRSDEGFVAGTIDLVSTPESKQASYDFAASLPLLSELSIRTKIYSFVVTKGIELNWVKGHAPLDEPKCGFDGNRCKRPPSRALEIGLSIFAAFILIVGIGGSFIYRNHKFELELERLLWKVDSREIVLLVGHSADARENSKPDRDQGLDFGSLLGLHQPKREDGPKNSKYVKRPGRTVITGTELHVFDHQTEAQSDRSAQLYFEQYRMFPTATKSRRLRNQLVQSASNNEKQILQVKGSSGSKYAEKVPRKTPFNMSSNNNQLYVDQVTSNYPTNSATDLSKCKCLSSMRISKASFNRRTSEGSSAAQFTPFPKSRGPVKVSNSDSIELKGYFSWPVPWSGPDTIRGYYKRQPVAVHRLHLRYAHINRDVKKSFKLLHDVKQNNLASFLGACVELDRVCVLWEFAARGSLRDIVRPGQPILKPMFLTSLMFDMIRGLTYLHDSDLCYHGNLKSTNCVVDSRWVLKLSDFGLTAFRSGEVFAHLSPDEYFSRLYWTPPELLRRMLALLVSRQLSALEHPQLVDLAGSLMSQGVTFTLNDGSVDSVIQKENTVAVPLYAKTESVGSRSRLISPKRSTEIKFGMDEEIPAFMSNADPSTDLVKGPSELIPPKSTTSLQVEGMHKLSVPSNPGQPPRLRFRPTVPQAVQRSTLVQMPNKQCFTHGMIEQPKTSTILIHPDGASFMHVTGKRTARSPKIPNVGTIRWSETSEPQLYRLFRCSKKVLYGGLFTASRGNRYSSIRRSRWKRILSTWMRKTACLDSQYQMNRGKFPNNKHCDSERPLGSRDQNLRDLESNYHMSDSNLPNPVSHLNPPMILNGSTAAVNSRERVGLPEVRDPIGAMQMADIYALGIVLFELYYQNEPYAESRHKPQEIIRRVVVLNDQFGVPYRPKLSLLSREDKILTDCIEVCWSEMPANRPSIKQISSRLQPMSSDQHTNIMDHMMALMESYAQELEKLVTERTKELMQEKRLSEALLYQMLPVPVAEQLKRGKMVEPEAFDNVTIYFSDICGFTEWSSKTSPFEVVNLLNDLYTRFDSVLSSYDVYKVETIGDAYMVVSGLPKQNEKHAGEIATMSLRLLEEIQCNFSLALRIGIHSGPCAAGVVGTLMPRYCLFGDTVNTASRMESNGAPWRIHCSEQCKRELDRLEQYVLEDRGKIPLKGKGVVRTYWLLDKVPWIRITEETQSNTFSTPTAVHPQQGLSHSAAESWSTNSEDEKRLVSSSGIRHSCELQIYPTLFNSMGTVVGEQQNLPSDWPPQKPSGIDEKAAGAGYDADEIMPSRNRYTDIARIQESLSDCSFSRKSNTKSSLVETENQFNGSQYVGASTSPELKTAHSKSTDQIPNVWDWNQTPSIPSTPQVSSTQVQSS</sequence>
<dbReference type="PANTHER" id="PTHR11920">
    <property type="entry name" value="GUANYLYL CYCLASE"/>
    <property type="match status" value="1"/>
</dbReference>
<dbReference type="GO" id="GO:0005525">
    <property type="term" value="F:GTP binding"/>
    <property type="evidence" value="ECO:0007669"/>
    <property type="project" value="UniProtKB-KW"/>
</dbReference>
<gene>
    <name evidence="19" type="ORF">D915_001650</name>
</gene>
<dbReference type="Pfam" id="PF00211">
    <property type="entry name" value="Guanylate_cyc"/>
    <property type="match status" value="1"/>
</dbReference>
<evidence type="ECO:0000259" key="17">
    <source>
        <dbReference type="PROSITE" id="PS50011"/>
    </source>
</evidence>
<dbReference type="GO" id="GO:0035556">
    <property type="term" value="P:intracellular signal transduction"/>
    <property type="evidence" value="ECO:0007669"/>
    <property type="project" value="InterPro"/>
</dbReference>
<keyword evidence="4 16" id="KW-0732">Signal</keyword>
<dbReference type="Proteomes" id="UP000230066">
    <property type="component" value="Unassembled WGS sequence"/>
</dbReference>
<keyword evidence="3" id="KW-0812">Transmembrane</keyword>
<evidence type="ECO:0000256" key="9">
    <source>
        <dbReference type="ARBA" id="ARBA00023170"/>
    </source>
</evidence>
<evidence type="ECO:0000259" key="18">
    <source>
        <dbReference type="PROSITE" id="PS50125"/>
    </source>
</evidence>
<dbReference type="PROSITE" id="PS50125">
    <property type="entry name" value="GUANYLATE_CYCLASE_2"/>
    <property type="match status" value="1"/>
</dbReference>
<dbReference type="SMART" id="SM00044">
    <property type="entry name" value="CYCc"/>
    <property type="match status" value="1"/>
</dbReference>
<feature type="compositionally biased region" description="Polar residues" evidence="15">
    <location>
        <begin position="1769"/>
        <end position="1782"/>
    </location>
</feature>
<evidence type="ECO:0000256" key="13">
    <source>
        <dbReference type="RuleBase" id="RU000405"/>
    </source>
</evidence>
<keyword evidence="12 14" id="KW-0141">cGMP biosynthesis</keyword>
<keyword evidence="10" id="KW-0325">Glycoprotein</keyword>
<dbReference type="GO" id="GO:0004383">
    <property type="term" value="F:guanylate cyclase activity"/>
    <property type="evidence" value="ECO:0007669"/>
    <property type="project" value="UniProtKB-EC"/>
</dbReference>
<evidence type="ECO:0000256" key="4">
    <source>
        <dbReference type="ARBA" id="ARBA00022729"/>
    </source>
</evidence>
<feature type="compositionally biased region" description="Polar residues" evidence="15">
    <location>
        <begin position="872"/>
        <end position="883"/>
    </location>
</feature>
<dbReference type="GO" id="GO:0007168">
    <property type="term" value="P:receptor guanylyl cyclase signaling pathway"/>
    <property type="evidence" value="ECO:0007669"/>
    <property type="project" value="TreeGrafter"/>
</dbReference>
<evidence type="ECO:0000256" key="3">
    <source>
        <dbReference type="ARBA" id="ARBA00022692"/>
    </source>
</evidence>
<keyword evidence="6" id="KW-1133">Transmembrane helix</keyword>
<evidence type="ECO:0000256" key="14">
    <source>
        <dbReference type="RuleBase" id="RU003431"/>
    </source>
</evidence>
<dbReference type="GO" id="GO:0005524">
    <property type="term" value="F:ATP binding"/>
    <property type="evidence" value="ECO:0007669"/>
    <property type="project" value="InterPro"/>
</dbReference>
<dbReference type="PANTHER" id="PTHR11920:SF335">
    <property type="entry name" value="GUANYLATE CYCLASE"/>
    <property type="match status" value="1"/>
</dbReference>
<dbReference type="InterPro" id="IPR011009">
    <property type="entry name" value="Kinase-like_dom_sf"/>
</dbReference>
<feature type="domain" description="Protein kinase" evidence="17">
    <location>
        <begin position="869"/>
        <end position="1198"/>
    </location>
</feature>
<dbReference type="Gene3D" id="3.30.70.1230">
    <property type="entry name" value="Nucleotide cyclase"/>
    <property type="match status" value="1"/>
</dbReference>
<dbReference type="GO" id="GO:0001653">
    <property type="term" value="F:peptide receptor activity"/>
    <property type="evidence" value="ECO:0007669"/>
    <property type="project" value="TreeGrafter"/>
</dbReference>
<dbReference type="SUPFAM" id="SSF53822">
    <property type="entry name" value="Periplasmic binding protein-like I"/>
    <property type="match status" value="1"/>
</dbReference>
<dbReference type="Pfam" id="PF01094">
    <property type="entry name" value="ANF_receptor"/>
    <property type="match status" value="1"/>
</dbReference>
<feature type="compositionally biased region" description="Polar residues" evidence="15">
    <location>
        <begin position="1908"/>
        <end position="1923"/>
    </location>
</feature>
<accession>A0A4E0RJS3</accession>
<dbReference type="InterPro" id="IPR000719">
    <property type="entry name" value="Prot_kinase_dom"/>
</dbReference>
<dbReference type="Pfam" id="PF07714">
    <property type="entry name" value="PK_Tyr_Ser-Thr"/>
    <property type="match status" value="1"/>
</dbReference>
<evidence type="ECO:0000256" key="11">
    <source>
        <dbReference type="ARBA" id="ARBA00023239"/>
    </source>
</evidence>
<feature type="region of interest" description="Disordered" evidence="15">
    <location>
        <begin position="872"/>
        <end position="891"/>
    </location>
</feature>
<keyword evidence="9" id="KW-0675">Receptor</keyword>
<keyword evidence="11 13" id="KW-0456">Lyase</keyword>
<feature type="chain" id="PRO_5020035732" description="Guanylate cyclase" evidence="16">
    <location>
        <begin position="21"/>
        <end position="1937"/>
    </location>
</feature>
<feature type="compositionally biased region" description="Polar residues" evidence="15">
    <location>
        <begin position="1889"/>
        <end position="1899"/>
    </location>
</feature>
<dbReference type="EC" id="4.6.1.2" evidence="2 14"/>
<dbReference type="Gene3D" id="1.10.510.10">
    <property type="entry name" value="Transferase(Phosphotransferase) domain 1"/>
    <property type="match status" value="2"/>
</dbReference>
<feature type="signal peptide" evidence="16">
    <location>
        <begin position="1"/>
        <end position="20"/>
    </location>
</feature>
<evidence type="ECO:0000313" key="19">
    <source>
        <dbReference type="EMBL" id="THD27643.1"/>
    </source>
</evidence>
<proteinExistence type="inferred from homology"/>
<evidence type="ECO:0000256" key="16">
    <source>
        <dbReference type="SAM" id="SignalP"/>
    </source>
</evidence>
<dbReference type="PROSITE" id="PS50011">
    <property type="entry name" value="PROTEIN_KINASE_DOM"/>
    <property type="match status" value="1"/>
</dbReference>
<evidence type="ECO:0000256" key="12">
    <source>
        <dbReference type="ARBA" id="ARBA00023293"/>
    </source>
</evidence>
<feature type="region of interest" description="Disordered" evidence="15">
    <location>
        <begin position="1889"/>
        <end position="1937"/>
    </location>
</feature>
<dbReference type="InterPro" id="IPR018297">
    <property type="entry name" value="A/G_cyclase_CS"/>
</dbReference>
<dbReference type="SUPFAM" id="SSF56112">
    <property type="entry name" value="Protein kinase-like (PK-like)"/>
    <property type="match status" value="2"/>
</dbReference>
<name>A0A4E0RJS3_FASHE</name>
<dbReference type="SUPFAM" id="SSF55073">
    <property type="entry name" value="Nucleotide cyclase"/>
    <property type="match status" value="1"/>
</dbReference>
<evidence type="ECO:0000256" key="10">
    <source>
        <dbReference type="ARBA" id="ARBA00023180"/>
    </source>
</evidence>
<feature type="compositionally biased region" description="Low complexity" evidence="15">
    <location>
        <begin position="1925"/>
        <end position="1937"/>
    </location>
</feature>
<organism evidence="19 20">
    <name type="scientific">Fasciola hepatica</name>
    <name type="common">Liver fluke</name>
    <dbReference type="NCBI Taxonomy" id="6192"/>
    <lineage>
        <taxon>Eukaryota</taxon>
        <taxon>Metazoa</taxon>
        <taxon>Spiralia</taxon>
        <taxon>Lophotrochozoa</taxon>
        <taxon>Platyhelminthes</taxon>
        <taxon>Trematoda</taxon>
        <taxon>Digenea</taxon>
        <taxon>Plagiorchiida</taxon>
        <taxon>Echinostomata</taxon>
        <taxon>Echinostomatoidea</taxon>
        <taxon>Fasciolidae</taxon>
        <taxon>Fasciola</taxon>
    </lineage>
</organism>
<evidence type="ECO:0000256" key="1">
    <source>
        <dbReference type="ARBA" id="ARBA00004479"/>
    </source>
</evidence>
<dbReference type="InterPro" id="IPR028082">
    <property type="entry name" value="Peripla_BP_I"/>
</dbReference>
<dbReference type="Gene3D" id="6.10.250.780">
    <property type="match status" value="1"/>
</dbReference>
<comment type="caution">
    <text evidence="19">The sequence shown here is derived from an EMBL/GenBank/DDBJ whole genome shotgun (WGS) entry which is preliminary data.</text>
</comment>
<dbReference type="PROSITE" id="PS00452">
    <property type="entry name" value="GUANYLATE_CYCLASE_1"/>
    <property type="match status" value="1"/>
</dbReference>
<dbReference type="SMART" id="SM00220">
    <property type="entry name" value="S_TKc"/>
    <property type="match status" value="1"/>
</dbReference>
<evidence type="ECO:0000256" key="2">
    <source>
        <dbReference type="ARBA" id="ARBA00012202"/>
    </source>
</evidence>
<protein>
    <recommendedName>
        <fullName evidence="2 14">Guanylate cyclase</fullName>
        <ecNumber evidence="2 14">4.6.1.2</ecNumber>
    </recommendedName>
</protein>
<keyword evidence="7" id="KW-0342">GTP-binding</keyword>
<dbReference type="GO" id="GO:0004016">
    <property type="term" value="F:adenylate cyclase activity"/>
    <property type="evidence" value="ECO:0007669"/>
    <property type="project" value="TreeGrafter"/>
</dbReference>
<comment type="subcellular location">
    <subcellularLocation>
        <location evidence="1">Membrane</location>
        <topology evidence="1">Single-pass type I membrane protein</topology>
    </subcellularLocation>
</comment>
<comment type="similarity">
    <text evidence="13">Belongs to the adenylyl cyclase class-4/guanylyl cyclase family.</text>
</comment>
<feature type="region of interest" description="Disordered" evidence="15">
    <location>
        <begin position="1818"/>
        <end position="1837"/>
    </location>
</feature>
<dbReference type="InterPro" id="IPR050401">
    <property type="entry name" value="Cyclic_nucleotide_synthase"/>
</dbReference>
<evidence type="ECO:0000256" key="8">
    <source>
        <dbReference type="ARBA" id="ARBA00023136"/>
    </source>
</evidence>
<feature type="domain" description="Guanylate cyclase" evidence="18">
    <location>
        <begin position="1574"/>
        <end position="1696"/>
    </location>
</feature>
<feature type="region of interest" description="Disordered" evidence="15">
    <location>
        <begin position="1758"/>
        <end position="1785"/>
    </location>
</feature>
<dbReference type="Gene3D" id="3.40.50.2300">
    <property type="match status" value="2"/>
</dbReference>